<feature type="region of interest" description="Disordered" evidence="1">
    <location>
        <begin position="39"/>
        <end position="60"/>
    </location>
</feature>
<dbReference type="EMBL" id="SHKM01000001">
    <property type="protein sequence ID" value="RZT89501.1"/>
    <property type="molecule type" value="Genomic_DNA"/>
</dbReference>
<organism evidence="2 3">
    <name type="scientific">Azospira oryzae</name>
    <dbReference type="NCBI Taxonomy" id="146939"/>
    <lineage>
        <taxon>Bacteria</taxon>
        <taxon>Pseudomonadati</taxon>
        <taxon>Pseudomonadota</taxon>
        <taxon>Betaproteobacteria</taxon>
        <taxon>Rhodocyclales</taxon>
        <taxon>Rhodocyclaceae</taxon>
        <taxon>Azospira</taxon>
    </lineage>
</organism>
<evidence type="ECO:0000313" key="3">
    <source>
        <dbReference type="Proteomes" id="UP000292136"/>
    </source>
</evidence>
<comment type="caution">
    <text evidence="2">The sequence shown here is derived from an EMBL/GenBank/DDBJ whole genome shotgun (WGS) entry which is preliminary data.</text>
</comment>
<accession>A0ABY0IR56</accession>
<proteinExistence type="predicted"/>
<dbReference type="RefSeq" id="WP_130458248.1">
    <property type="nucleotide sequence ID" value="NZ_SHKM01000001.1"/>
</dbReference>
<dbReference type="Proteomes" id="UP000292136">
    <property type="component" value="Unassembled WGS sequence"/>
</dbReference>
<sequence length="60" mass="6542">MRAVLGQEAVMQEAVMQEAVMQEAVMQEAVMQEAVMQEGAGHLSRPGRLQGRAKSIRSTV</sequence>
<reference evidence="2 3" key="1">
    <citation type="submission" date="2019-02" db="EMBL/GenBank/DDBJ databases">
        <title>Genomic Encyclopedia of Type Strains, Phase IV (KMG-IV): sequencing the most valuable type-strain genomes for metagenomic binning, comparative biology and taxonomic classification.</title>
        <authorList>
            <person name="Goeker M."/>
        </authorList>
    </citation>
    <scope>NUCLEOTIDE SEQUENCE [LARGE SCALE GENOMIC DNA]</scope>
    <source>
        <strain evidence="2 3">DSM 21223</strain>
    </source>
</reference>
<keyword evidence="3" id="KW-1185">Reference proteome</keyword>
<name>A0ABY0IR56_9RHOO</name>
<evidence type="ECO:0000256" key="1">
    <source>
        <dbReference type="SAM" id="MobiDB-lite"/>
    </source>
</evidence>
<evidence type="ECO:0000313" key="2">
    <source>
        <dbReference type="EMBL" id="RZT89501.1"/>
    </source>
</evidence>
<gene>
    <name evidence="2" type="ORF">EV678_0287</name>
</gene>
<protein>
    <submittedName>
        <fullName evidence="2">Uncharacterized protein</fullName>
    </submittedName>
</protein>